<accession>A0ABS8W542</accession>
<keyword evidence="2" id="KW-1185">Reference proteome</keyword>
<proteinExistence type="predicted"/>
<comment type="caution">
    <text evidence="1">The sequence shown here is derived from an EMBL/GenBank/DDBJ whole genome shotgun (WGS) entry which is preliminary data.</text>
</comment>
<organism evidence="1 2">
    <name type="scientific">Datura stramonium</name>
    <name type="common">Jimsonweed</name>
    <name type="synonym">Common thornapple</name>
    <dbReference type="NCBI Taxonomy" id="4076"/>
    <lineage>
        <taxon>Eukaryota</taxon>
        <taxon>Viridiplantae</taxon>
        <taxon>Streptophyta</taxon>
        <taxon>Embryophyta</taxon>
        <taxon>Tracheophyta</taxon>
        <taxon>Spermatophyta</taxon>
        <taxon>Magnoliopsida</taxon>
        <taxon>eudicotyledons</taxon>
        <taxon>Gunneridae</taxon>
        <taxon>Pentapetalae</taxon>
        <taxon>asterids</taxon>
        <taxon>lamiids</taxon>
        <taxon>Solanales</taxon>
        <taxon>Solanaceae</taxon>
        <taxon>Solanoideae</taxon>
        <taxon>Datureae</taxon>
        <taxon>Datura</taxon>
    </lineage>
</organism>
<evidence type="ECO:0000313" key="2">
    <source>
        <dbReference type="Proteomes" id="UP000823775"/>
    </source>
</evidence>
<dbReference type="Proteomes" id="UP000823775">
    <property type="component" value="Unassembled WGS sequence"/>
</dbReference>
<name>A0ABS8W542_DATST</name>
<gene>
    <name evidence="1" type="ORF">HAX54_043778</name>
</gene>
<evidence type="ECO:0000313" key="1">
    <source>
        <dbReference type="EMBL" id="MCE2055939.1"/>
    </source>
</evidence>
<protein>
    <submittedName>
        <fullName evidence="1">Uncharacterized protein</fullName>
    </submittedName>
</protein>
<reference evidence="1 2" key="1">
    <citation type="journal article" date="2021" name="BMC Genomics">
        <title>Datura genome reveals duplications of psychoactive alkaloid biosynthetic genes and high mutation rate following tissue culture.</title>
        <authorList>
            <person name="Rajewski A."/>
            <person name="Carter-House D."/>
            <person name="Stajich J."/>
            <person name="Litt A."/>
        </authorList>
    </citation>
    <scope>NUCLEOTIDE SEQUENCE [LARGE SCALE GENOMIC DNA]</scope>
    <source>
        <strain evidence="1">AR-01</strain>
    </source>
</reference>
<dbReference type="EMBL" id="JACEIK010006590">
    <property type="protein sequence ID" value="MCE2055939.1"/>
    <property type="molecule type" value="Genomic_DNA"/>
</dbReference>
<sequence>MLPWASPWELITHSPCLRCFLLPDVRFQPVNKWELEDGSSEDLEVKEQCTKVVGIGRYGTSGPDLPAVDIMSSRDAVLSARKKHAALAAMVSASGAHLRGLKVGDDALGETRLWLASDSGGGAAI</sequence>